<evidence type="ECO:0000256" key="1">
    <source>
        <dbReference type="ARBA" id="ARBA00004651"/>
    </source>
</evidence>
<feature type="transmembrane region" description="Helical" evidence="11">
    <location>
        <begin position="182"/>
        <end position="202"/>
    </location>
</feature>
<feature type="transmembrane region" description="Helical" evidence="11">
    <location>
        <begin position="119"/>
        <end position="139"/>
    </location>
</feature>
<dbReference type="SMART" id="SM01381">
    <property type="entry name" value="7TM_GPCR_Srsx"/>
    <property type="match status" value="1"/>
</dbReference>
<dbReference type="Pfam" id="PF00001">
    <property type="entry name" value="7tm_1"/>
    <property type="match status" value="1"/>
</dbReference>
<dbReference type="PROSITE" id="PS00237">
    <property type="entry name" value="G_PROTEIN_RECEP_F1_1"/>
    <property type="match status" value="1"/>
</dbReference>
<evidence type="ECO:0000256" key="4">
    <source>
        <dbReference type="ARBA" id="ARBA00022692"/>
    </source>
</evidence>
<keyword evidence="7 11" id="KW-0472">Membrane</keyword>
<dbReference type="InterPro" id="IPR017452">
    <property type="entry name" value="GPCR_Rhodpsn_7TM"/>
</dbReference>
<dbReference type="PRINTS" id="PR00237">
    <property type="entry name" value="GPCRRHODOPSN"/>
</dbReference>
<evidence type="ECO:0000256" key="8">
    <source>
        <dbReference type="ARBA" id="ARBA00023170"/>
    </source>
</evidence>
<sequence length="319" mass="35871">MPNYAIGALLITIIIISVVGNILVCIAIATDRRLRKVGNLFLVSLAVADLLVACVVMTVSLINDMMGYWMFGQTFCDIWIACDVMCCTSSILNLCAISLDRFIHIKDPLRYSQRMTRKVVILSVAMIWFTSFIISFLPITLGWHKPDTQADGDQVSNVTVSLHDSRCFIDFTPTYAVFSSSISFYLPCLIMVALYTRLYLYAKKHVDNIKSMTKPLHMNANFPSDHHSNQHVTDHKAAITVGVIMGVFLFSWVPFFCMNVIAGFCKTCIPEDVFITLTYIGWFNSGMNPIAAVIATNTNLDDTRHVLLMRFAIKTGQRY</sequence>
<evidence type="ECO:0000256" key="9">
    <source>
        <dbReference type="ARBA" id="ARBA00023224"/>
    </source>
</evidence>
<dbReference type="OrthoDB" id="5957871at2759"/>
<evidence type="ECO:0000313" key="14">
    <source>
        <dbReference type="Proteomes" id="UP000288716"/>
    </source>
</evidence>
<evidence type="ECO:0000256" key="11">
    <source>
        <dbReference type="SAM" id="Phobius"/>
    </source>
</evidence>
<dbReference type="AlphaFoldDB" id="A0A443SWU0"/>
<proteinExistence type="inferred from homology"/>
<evidence type="ECO:0000256" key="7">
    <source>
        <dbReference type="ARBA" id="ARBA00023136"/>
    </source>
</evidence>
<keyword evidence="4 10" id="KW-0812">Transmembrane</keyword>
<evidence type="ECO:0000256" key="3">
    <source>
        <dbReference type="ARBA" id="ARBA00022475"/>
    </source>
</evidence>
<dbReference type="CDD" id="cd15065">
    <property type="entry name" value="7tmA_Ap5-HTB1-like"/>
    <property type="match status" value="1"/>
</dbReference>
<feature type="transmembrane region" description="Helical" evidence="11">
    <location>
        <begin position="237"/>
        <end position="261"/>
    </location>
</feature>
<evidence type="ECO:0000256" key="5">
    <source>
        <dbReference type="ARBA" id="ARBA00022989"/>
    </source>
</evidence>
<feature type="transmembrane region" description="Helical" evidence="11">
    <location>
        <begin position="6"/>
        <end position="28"/>
    </location>
</feature>
<keyword evidence="6 10" id="KW-0297">G-protein coupled receptor</keyword>
<evidence type="ECO:0000313" key="13">
    <source>
        <dbReference type="EMBL" id="RWS31985.1"/>
    </source>
</evidence>
<evidence type="ECO:0000259" key="12">
    <source>
        <dbReference type="PROSITE" id="PS50262"/>
    </source>
</evidence>
<dbReference type="GO" id="GO:0005886">
    <property type="term" value="C:plasma membrane"/>
    <property type="evidence" value="ECO:0007669"/>
    <property type="project" value="UniProtKB-SubCell"/>
</dbReference>
<dbReference type="PANTHER" id="PTHR24248">
    <property type="entry name" value="ADRENERGIC RECEPTOR-RELATED G-PROTEIN COUPLED RECEPTOR"/>
    <property type="match status" value="1"/>
</dbReference>
<dbReference type="Proteomes" id="UP000288716">
    <property type="component" value="Unassembled WGS sequence"/>
</dbReference>
<dbReference type="GO" id="GO:0004989">
    <property type="term" value="F:octopamine receptor activity"/>
    <property type="evidence" value="ECO:0007669"/>
    <property type="project" value="TreeGrafter"/>
</dbReference>
<dbReference type="PRINTS" id="PR01102">
    <property type="entry name" value="5HT6RECEPTR"/>
</dbReference>
<dbReference type="InterPro" id="IPR000276">
    <property type="entry name" value="GPCR_Rhodpsn"/>
</dbReference>
<dbReference type="SUPFAM" id="SSF81321">
    <property type="entry name" value="Family A G protein-coupled receptor-like"/>
    <property type="match status" value="1"/>
</dbReference>
<dbReference type="PROSITE" id="PS50262">
    <property type="entry name" value="G_PROTEIN_RECEP_F1_2"/>
    <property type="match status" value="1"/>
</dbReference>
<keyword evidence="9 10" id="KW-0807">Transducer</keyword>
<keyword evidence="8 10" id="KW-0675">Receptor</keyword>
<name>A0A443SWU0_9ACAR</name>
<reference evidence="13 14" key="1">
    <citation type="journal article" date="2018" name="Gigascience">
        <title>Genomes of trombidid mites reveal novel predicted allergens and laterally-transferred genes associated with secondary metabolism.</title>
        <authorList>
            <person name="Dong X."/>
            <person name="Chaisiri K."/>
            <person name="Xia D."/>
            <person name="Armstrong S.D."/>
            <person name="Fang Y."/>
            <person name="Donnelly M.J."/>
            <person name="Kadowaki T."/>
            <person name="McGarry J.W."/>
            <person name="Darby A.C."/>
            <person name="Makepeace B.L."/>
        </authorList>
    </citation>
    <scope>NUCLEOTIDE SEQUENCE [LARGE SCALE GENOMIC DNA]</scope>
    <source>
        <strain evidence="13">UoL-UT</strain>
    </source>
</reference>
<keyword evidence="3" id="KW-1003">Cell membrane</keyword>
<dbReference type="GO" id="GO:0043410">
    <property type="term" value="P:positive regulation of MAPK cascade"/>
    <property type="evidence" value="ECO:0007669"/>
    <property type="project" value="TreeGrafter"/>
</dbReference>
<keyword evidence="5 11" id="KW-1133">Transmembrane helix</keyword>
<organism evidence="13 14">
    <name type="scientific">Leptotrombidium deliense</name>
    <dbReference type="NCBI Taxonomy" id="299467"/>
    <lineage>
        <taxon>Eukaryota</taxon>
        <taxon>Metazoa</taxon>
        <taxon>Ecdysozoa</taxon>
        <taxon>Arthropoda</taxon>
        <taxon>Chelicerata</taxon>
        <taxon>Arachnida</taxon>
        <taxon>Acari</taxon>
        <taxon>Acariformes</taxon>
        <taxon>Trombidiformes</taxon>
        <taxon>Prostigmata</taxon>
        <taxon>Anystina</taxon>
        <taxon>Parasitengona</taxon>
        <taxon>Trombiculoidea</taxon>
        <taxon>Trombiculidae</taxon>
        <taxon>Leptotrombidium</taxon>
    </lineage>
</organism>
<dbReference type="VEuPathDB" id="VectorBase:LDEU000053"/>
<keyword evidence="14" id="KW-1185">Reference proteome</keyword>
<comment type="subcellular location">
    <subcellularLocation>
        <location evidence="1">Cell membrane</location>
        <topology evidence="1">Multi-pass membrane protein</topology>
    </subcellularLocation>
</comment>
<feature type="transmembrane region" description="Helical" evidence="11">
    <location>
        <begin position="40"/>
        <end position="62"/>
    </location>
</feature>
<feature type="domain" description="G-protein coupled receptors family 1 profile" evidence="12">
    <location>
        <begin position="20"/>
        <end position="292"/>
    </location>
</feature>
<dbReference type="GO" id="GO:0071880">
    <property type="term" value="P:adenylate cyclase-activating adrenergic receptor signaling pathway"/>
    <property type="evidence" value="ECO:0007669"/>
    <property type="project" value="TreeGrafter"/>
</dbReference>
<dbReference type="EMBL" id="NCKV01000007">
    <property type="protein sequence ID" value="RWS31985.1"/>
    <property type="molecule type" value="Genomic_DNA"/>
</dbReference>
<protein>
    <submittedName>
        <fullName evidence="13">Dopamine receptor 1-like protein</fullName>
    </submittedName>
</protein>
<evidence type="ECO:0000256" key="2">
    <source>
        <dbReference type="ARBA" id="ARBA00010663"/>
    </source>
</evidence>
<dbReference type="Gene3D" id="1.20.1070.10">
    <property type="entry name" value="Rhodopsin 7-helix transmembrane proteins"/>
    <property type="match status" value="1"/>
</dbReference>
<evidence type="ECO:0000256" key="10">
    <source>
        <dbReference type="RuleBase" id="RU000688"/>
    </source>
</evidence>
<gene>
    <name evidence="13" type="ORF">B4U80_08341</name>
</gene>
<feature type="transmembrane region" description="Helical" evidence="11">
    <location>
        <begin position="78"/>
        <end position="99"/>
    </location>
</feature>
<accession>A0A443SWU0</accession>
<dbReference type="PANTHER" id="PTHR24248:SF187">
    <property type="entry name" value="OCTOPAMINE RECEPTOR BETA-2R"/>
    <property type="match status" value="1"/>
</dbReference>
<comment type="caution">
    <text evidence="13">The sequence shown here is derived from an EMBL/GenBank/DDBJ whole genome shotgun (WGS) entry which is preliminary data.</text>
</comment>
<dbReference type="STRING" id="299467.A0A443SWU0"/>
<dbReference type="FunFam" id="1.20.1070.10:FF:000260">
    <property type="entry name" value="Dopamine receptor 1"/>
    <property type="match status" value="1"/>
</dbReference>
<comment type="similarity">
    <text evidence="2 10">Belongs to the G-protein coupled receptor 1 family.</text>
</comment>
<evidence type="ECO:0000256" key="6">
    <source>
        <dbReference type="ARBA" id="ARBA00023040"/>
    </source>
</evidence>